<dbReference type="Gene3D" id="3.40.50.360">
    <property type="match status" value="1"/>
</dbReference>
<dbReference type="InterPro" id="IPR008254">
    <property type="entry name" value="Flavodoxin/NO_synth"/>
</dbReference>
<name>A0A2D3W9U2_9BACT</name>
<evidence type="ECO:0000256" key="6">
    <source>
        <dbReference type="ARBA" id="ARBA00022982"/>
    </source>
</evidence>
<gene>
    <name evidence="9" type="ORF">CFH80_07915</name>
</gene>
<organism evidence="9 10">
    <name type="scientific">Sulfurospirillum cavolei</name>
    <dbReference type="NCBI Taxonomy" id="366522"/>
    <lineage>
        <taxon>Bacteria</taxon>
        <taxon>Pseudomonadati</taxon>
        <taxon>Campylobacterota</taxon>
        <taxon>Epsilonproteobacteria</taxon>
        <taxon>Campylobacterales</taxon>
        <taxon>Sulfurospirillaceae</taxon>
        <taxon>Sulfurospirillum</taxon>
    </lineage>
</organism>
<dbReference type="PANTHER" id="PTHR42809:SF1">
    <property type="entry name" value="FLAVODOXIN 1"/>
    <property type="match status" value="1"/>
</dbReference>
<dbReference type="PROSITE" id="PS00201">
    <property type="entry name" value="FLAVODOXIN"/>
    <property type="match status" value="1"/>
</dbReference>
<comment type="cofactor">
    <cofactor evidence="1 7">
        <name>FMN</name>
        <dbReference type="ChEBI" id="CHEBI:58210"/>
    </cofactor>
</comment>
<dbReference type="PIRSF" id="PIRSF038996">
    <property type="entry name" value="FldA"/>
    <property type="match status" value="1"/>
</dbReference>
<evidence type="ECO:0000256" key="5">
    <source>
        <dbReference type="ARBA" id="ARBA00022643"/>
    </source>
</evidence>
<evidence type="ECO:0000256" key="3">
    <source>
        <dbReference type="ARBA" id="ARBA00022448"/>
    </source>
</evidence>
<evidence type="ECO:0000256" key="2">
    <source>
        <dbReference type="ARBA" id="ARBA00005267"/>
    </source>
</evidence>
<dbReference type="SUPFAM" id="SSF52218">
    <property type="entry name" value="Flavoproteins"/>
    <property type="match status" value="1"/>
</dbReference>
<dbReference type="InterPro" id="IPR050619">
    <property type="entry name" value="Flavodoxin"/>
</dbReference>
<feature type="domain" description="Flavodoxin-like" evidence="8">
    <location>
        <begin position="3"/>
        <end position="161"/>
    </location>
</feature>
<reference evidence="9 10" key="1">
    <citation type="journal article" date="2017" name="Front. Microbiol.">
        <title>Comparative Genomic Analysis of the Class Epsilonproteobacteria and Proposed Reclassification to Epsilonbacteraeota (phyl. nov.).</title>
        <authorList>
            <person name="Waite D.W."/>
            <person name="Vanwonterghem I."/>
            <person name="Rinke C."/>
            <person name="Parks D.H."/>
            <person name="Zhang Y."/>
            <person name="Takai K."/>
            <person name="Sievert S.M."/>
            <person name="Simon J."/>
            <person name="Campbell B.J."/>
            <person name="Hanson T.E."/>
            <person name="Woyke T."/>
            <person name="Klotz M.G."/>
            <person name="Hugenholtz P."/>
        </authorList>
    </citation>
    <scope>NUCLEOTIDE SEQUENCE [LARGE SCALE GENOMIC DNA]</scope>
    <source>
        <strain evidence="9">UBA11420</strain>
    </source>
</reference>
<sequence>MSIGIFYGSTNGNTAEAASMIQKQLGADSYDVGKLTSGAELAQYDLLILGTSTWYDGELQDDWESFMTHLSKADLSGKKVALFGMGDQEGYGSDYVSAMRVLYDKAIEQGACVIGAWNKEGYSFDHSASIIDGKFVGLALDEDNQSELTAGRIDAWCKQIEAEMKACA</sequence>
<comment type="function">
    <text evidence="7">Low-potential electron donor to a number of redox enzymes.</text>
</comment>
<comment type="caution">
    <text evidence="9">The sequence shown here is derived from an EMBL/GenBank/DDBJ whole genome shotgun (WGS) entry which is preliminary data.</text>
</comment>
<dbReference type="NCBIfam" id="NF006739">
    <property type="entry name" value="PRK09267.1-5"/>
    <property type="match status" value="1"/>
</dbReference>
<proteinExistence type="inferred from homology"/>
<protein>
    <recommendedName>
        <fullName evidence="7">Flavodoxin</fullName>
    </recommendedName>
</protein>
<evidence type="ECO:0000313" key="9">
    <source>
        <dbReference type="EMBL" id="DAB35860.1"/>
    </source>
</evidence>
<dbReference type="AlphaFoldDB" id="A0A2D3W9U2"/>
<keyword evidence="5 7" id="KW-0288">FMN</keyword>
<dbReference type="GO" id="GO:0010181">
    <property type="term" value="F:FMN binding"/>
    <property type="evidence" value="ECO:0007669"/>
    <property type="project" value="UniProtKB-UniRule"/>
</dbReference>
<evidence type="ECO:0000313" key="10">
    <source>
        <dbReference type="Proteomes" id="UP000231638"/>
    </source>
</evidence>
<evidence type="ECO:0000256" key="7">
    <source>
        <dbReference type="PIRNR" id="PIRNR038996"/>
    </source>
</evidence>
<evidence type="ECO:0000256" key="1">
    <source>
        <dbReference type="ARBA" id="ARBA00001917"/>
    </source>
</evidence>
<dbReference type="InterPro" id="IPR029039">
    <property type="entry name" value="Flavoprotein-like_sf"/>
</dbReference>
<dbReference type="EMBL" id="DLUG01000205">
    <property type="protein sequence ID" value="DAB35860.1"/>
    <property type="molecule type" value="Genomic_DNA"/>
</dbReference>
<dbReference type="NCBIfam" id="NF006738">
    <property type="entry name" value="PRK09267.1-4"/>
    <property type="match status" value="1"/>
</dbReference>
<keyword evidence="4 7" id="KW-0285">Flavoprotein</keyword>
<accession>A0A2D3W9U2</accession>
<keyword evidence="3 7" id="KW-0813">Transport</keyword>
<dbReference type="NCBIfam" id="TIGR01752">
    <property type="entry name" value="flav_long"/>
    <property type="match status" value="1"/>
</dbReference>
<dbReference type="PANTHER" id="PTHR42809">
    <property type="entry name" value="FLAVODOXIN 2"/>
    <property type="match status" value="1"/>
</dbReference>
<dbReference type="Pfam" id="PF00258">
    <property type="entry name" value="Flavodoxin_1"/>
    <property type="match status" value="1"/>
</dbReference>
<dbReference type="Proteomes" id="UP000231638">
    <property type="component" value="Unassembled WGS sequence"/>
</dbReference>
<evidence type="ECO:0000256" key="4">
    <source>
        <dbReference type="ARBA" id="ARBA00022630"/>
    </source>
</evidence>
<dbReference type="GO" id="GO:0009055">
    <property type="term" value="F:electron transfer activity"/>
    <property type="evidence" value="ECO:0007669"/>
    <property type="project" value="UniProtKB-UniRule"/>
</dbReference>
<dbReference type="InterPro" id="IPR001226">
    <property type="entry name" value="Flavodoxin_CS"/>
</dbReference>
<comment type="similarity">
    <text evidence="2 7">Belongs to the flavodoxin family.</text>
</comment>
<keyword evidence="6 7" id="KW-0249">Electron transport</keyword>
<dbReference type="InterPro" id="IPR010086">
    <property type="entry name" value="Flavodoxin_lc"/>
</dbReference>
<evidence type="ECO:0000259" key="8">
    <source>
        <dbReference type="PROSITE" id="PS50902"/>
    </source>
</evidence>
<dbReference type="PROSITE" id="PS50902">
    <property type="entry name" value="FLAVODOXIN_LIKE"/>
    <property type="match status" value="1"/>
</dbReference>
<dbReference type="STRING" id="366522.GCA_001548055_00404"/>